<dbReference type="InterPro" id="IPR001463">
    <property type="entry name" value="Na/Ala_symport"/>
</dbReference>
<evidence type="ECO:0000256" key="4">
    <source>
        <dbReference type="ARBA" id="ARBA00022475"/>
    </source>
</evidence>
<organism evidence="10 11">
    <name type="scientific">Tigheibacillus halophilus</name>
    <dbReference type="NCBI Taxonomy" id="361280"/>
    <lineage>
        <taxon>Bacteria</taxon>
        <taxon>Bacillati</taxon>
        <taxon>Bacillota</taxon>
        <taxon>Bacilli</taxon>
        <taxon>Bacillales</taxon>
        <taxon>Bacillaceae</taxon>
        <taxon>Tigheibacillus</taxon>
    </lineage>
</organism>
<feature type="transmembrane region" description="Helical" evidence="9">
    <location>
        <begin position="20"/>
        <end position="39"/>
    </location>
</feature>
<keyword evidence="8 9" id="KW-0472">Membrane</keyword>
<keyword evidence="3" id="KW-0813">Transport</keyword>
<evidence type="ECO:0000256" key="7">
    <source>
        <dbReference type="ARBA" id="ARBA00022989"/>
    </source>
</evidence>
<evidence type="ECO:0000256" key="6">
    <source>
        <dbReference type="ARBA" id="ARBA00022847"/>
    </source>
</evidence>
<accession>A0ABU5C5K0</accession>
<evidence type="ECO:0000256" key="3">
    <source>
        <dbReference type="ARBA" id="ARBA00022448"/>
    </source>
</evidence>
<keyword evidence="7 9" id="KW-1133">Transmembrane helix</keyword>
<evidence type="ECO:0000256" key="1">
    <source>
        <dbReference type="ARBA" id="ARBA00004651"/>
    </source>
</evidence>
<evidence type="ECO:0000256" key="2">
    <source>
        <dbReference type="ARBA" id="ARBA00009261"/>
    </source>
</evidence>
<sequence length="59" mass="6060">MTPFQAFTSSLGTTAGATNIVGVAIAIALGGPGALFLDVGSRSHWHGDKICRNCPWSSL</sequence>
<name>A0ABU5C5K0_9BACI</name>
<dbReference type="Pfam" id="PF01235">
    <property type="entry name" value="Na_Ala_symp"/>
    <property type="match status" value="1"/>
</dbReference>
<evidence type="ECO:0000256" key="5">
    <source>
        <dbReference type="ARBA" id="ARBA00022692"/>
    </source>
</evidence>
<comment type="similarity">
    <text evidence="2">Belongs to the alanine or glycine:cation symporter (AGCS) (TC 2.A.25) family.</text>
</comment>
<protein>
    <submittedName>
        <fullName evidence="10">Alanine:cation symporter family protein</fullName>
    </submittedName>
</protein>
<evidence type="ECO:0000256" key="8">
    <source>
        <dbReference type="ARBA" id="ARBA00023136"/>
    </source>
</evidence>
<comment type="caution">
    <text evidence="10">The sequence shown here is derived from an EMBL/GenBank/DDBJ whole genome shotgun (WGS) entry which is preliminary data.</text>
</comment>
<comment type="subcellular location">
    <subcellularLocation>
        <location evidence="1">Cell membrane</location>
        <topology evidence="1">Multi-pass membrane protein</topology>
    </subcellularLocation>
</comment>
<evidence type="ECO:0000313" key="11">
    <source>
        <dbReference type="Proteomes" id="UP001281447"/>
    </source>
</evidence>
<proteinExistence type="inferred from homology"/>
<keyword evidence="4" id="KW-1003">Cell membrane</keyword>
<reference evidence="10 11" key="1">
    <citation type="submission" date="2023-10" db="EMBL/GenBank/DDBJ databases">
        <title>Virgibacillus halophilus 5B73C genome.</title>
        <authorList>
            <person name="Miliotis G."/>
            <person name="Sengupta P."/>
            <person name="Hameed A."/>
            <person name="Chuvochina M."/>
            <person name="Mcdonagh F."/>
            <person name="Simpson A.C."/>
            <person name="Singh N.K."/>
            <person name="Rekha P.D."/>
            <person name="Raman K."/>
            <person name="Hugenholtz P."/>
            <person name="Venkateswaran K."/>
        </authorList>
    </citation>
    <scope>NUCLEOTIDE SEQUENCE [LARGE SCALE GENOMIC DNA]</scope>
    <source>
        <strain evidence="10 11">5B73C</strain>
    </source>
</reference>
<gene>
    <name evidence="10" type="ORF">RWE15_08665</name>
</gene>
<evidence type="ECO:0000313" key="10">
    <source>
        <dbReference type="EMBL" id="MDY0394504.1"/>
    </source>
</evidence>
<keyword evidence="5 9" id="KW-0812">Transmembrane</keyword>
<dbReference type="Proteomes" id="UP001281447">
    <property type="component" value="Unassembled WGS sequence"/>
</dbReference>
<evidence type="ECO:0000256" key="9">
    <source>
        <dbReference type="SAM" id="Phobius"/>
    </source>
</evidence>
<dbReference type="EMBL" id="JAWDIP010000003">
    <property type="protein sequence ID" value="MDY0394504.1"/>
    <property type="molecule type" value="Genomic_DNA"/>
</dbReference>
<keyword evidence="6" id="KW-0769">Symport</keyword>
<keyword evidence="11" id="KW-1185">Reference proteome</keyword>